<dbReference type="EMBL" id="HBFR01023865">
    <property type="protein sequence ID" value="CAD8889923.1"/>
    <property type="molecule type" value="Transcribed_RNA"/>
</dbReference>
<feature type="region of interest" description="Disordered" evidence="1">
    <location>
        <begin position="107"/>
        <end position="141"/>
    </location>
</feature>
<evidence type="ECO:0000256" key="1">
    <source>
        <dbReference type="SAM" id="MobiDB-lite"/>
    </source>
</evidence>
<name>A0A7S1BKA1_9STRA</name>
<organism evidence="2">
    <name type="scientific">Corethron hystrix</name>
    <dbReference type="NCBI Taxonomy" id="216773"/>
    <lineage>
        <taxon>Eukaryota</taxon>
        <taxon>Sar</taxon>
        <taxon>Stramenopiles</taxon>
        <taxon>Ochrophyta</taxon>
        <taxon>Bacillariophyta</taxon>
        <taxon>Coscinodiscophyceae</taxon>
        <taxon>Corethrophycidae</taxon>
        <taxon>Corethrales</taxon>
        <taxon>Corethraceae</taxon>
        <taxon>Corethron</taxon>
    </lineage>
</organism>
<protein>
    <submittedName>
        <fullName evidence="2">Uncharacterized protein</fullName>
    </submittedName>
</protein>
<proteinExistence type="predicted"/>
<feature type="compositionally biased region" description="Pro residues" evidence="1">
    <location>
        <begin position="130"/>
        <end position="141"/>
    </location>
</feature>
<accession>A0A7S1BKA1</accession>
<gene>
    <name evidence="2" type="ORF">CHYS00102_LOCUS17128</name>
</gene>
<reference evidence="2" key="1">
    <citation type="submission" date="2021-01" db="EMBL/GenBank/DDBJ databases">
        <authorList>
            <person name="Corre E."/>
            <person name="Pelletier E."/>
            <person name="Niang G."/>
            <person name="Scheremetjew M."/>
            <person name="Finn R."/>
            <person name="Kale V."/>
            <person name="Holt S."/>
            <person name="Cochrane G."/>
            <person name="Meng A."/>
            <person name="Brown T."/>
            <person name="Cohen L."/>
        </authorList>
    </citation>
    <scope>NUCLEOTIDE SEQUENCE</scope>
    <source>
        <strain evidence="2">308</strain>
    </source>
</reference>
<dbReference type="AlphaFoldDB" id="A0A7S1BKA1"/>
<evidence type="ECO:0000313" key="2">
    <source>
        <dbReference type="EMBL" id="CAD8889923.1"/>
    </source>
</evidence>
<sequence length="141" mass="16210">MIRRRIWRRRINLWWCRFGHSRRGLEHLTPDDRDRPRTAEDRTAAVLREQFRLRTAGSVDPGQLAQVARWHSKYVNSVDSVAVLRAPLTSRILRRFFCRPDRDRARRAGMEDAQVARAIGSPTAAQSVPSPCPSPLSSPRA</sequence>